<protein>
    <recommendedName>
        <fullName evidence="1">Peptidase S24/S26A/S26B/S26C domain-containing protein</fullName>
    </recommendedName>
</protein>
<dbReference type="CDD" id="cd06529">
    <property type="entry name" value="S24_LexA-like"/>
    <property type="match status" value="1"/>
</dbReference>
<reference evidence="3" key="1">
    <citation type="journal article" date="2022" name="Int. J. Syst. Evol. Microbiol.">
        <title>Anaeromyxobacter oryzae sp. nov., Anaeromyxobacter diazotrophicus sp. nov. and Anaeromyxobacter paludicola sp. nov., isolated from paddy soils.</title>
        <authorList>
            <person name="Itoh H."/>
            <person name="Xu Z."/>
            <person name="Mise K."/>
            <person name="Masuda Y."/>
            <person name="Ushijima N."/>
            <person name="Hayakawa C."/>
            <person name="Shiratori Y."/>
            <person name="Senoo K."/>
        </authorList>
    </citation>
    <scope>NUCLEOTIDE SEQUENCE [LARGE SCALE GENOMIC DNA]</scope>
    <source>
        <strain evidence="3">Red232</strain>
    </source>
</reference>
<dbReference type="Proteomes" id="UP001162891">
    <property type="component" value="Chromosome"/>
</dbReference>
<gene>
    <name evidence="2" type="ORF">AMOR_18050</name>
</gene>
<dbReference type="Gene3D" id="2.10.109.10">
    <property type="entry name" value="Umud Fragment, subunit A"/>
    <property type="match status" value="1"/>
</dbReference>
<accession>A0ABN6MP65</accession>
<dbReference type="InterPro" id="IPR015927">
    <property type="entry name" value="Peptidase_S24_S26A/B/C"/>
</dbReference>
<sequence length="373" mass="39929">MEPIGQVIELPPPGRITAFPTLRAAAGAAGILVAGAPEAEEVVLPVRTRGNGLFAVRAAGDSMNGGTDPIRDGEWIVFRYSRGVGLGAVEGRVALLQSGHATGDSAYQVKRVVRDGRRWMLKSDNPSSPSFQASAETTPIAVLVEHISPEALGPAVGERLSDGEIGKAFGLDSDPRPGRAGGHLFVFVERPGSLDAPDRVKSRTLDRRPGETAFVLSRHEPGPWRYCGVARWDEQAAAWAFAAVDYATWRAVGAGRSSSRRLTDEQLDRARVFASSVVERHAGKWVEYAGKRCRVVSSSEQGGVRIDGGRDGFAERTVSLTDIAWVLVARDEVASAGGVLDEARVNRLRYLEGTPKGATRWIDTGWAIVLVAG</sequence>
<name>A0ABN6MP65_9BACT</name>
<dbReference type="InterPro" id="IPR036286">
    <property type="entry name" value="LexA/Signal_pep-like_sf"/>
</dbReference>
<dbReference type="InterPro" id="IPR039418">
    <property type="entry name" value="LexA-like"/>
</dbReference>
<evidence type="ECO:0000259" key="1">
    <source>
        <dbReference type="Pfam" id="PF00717"/>
    </source>
</evidence>
<feature type="domain" description="Peptidase S24/S26A/S26B/S26C" evidence="1">
    <location>
        <begin position="25"/>
        <end position="135"/>
    </location>
</feature>
<organism evidence="2 3">
    <name type="scientific">Anaeromyxobacter oryzae</name>
    <dbReference type="NCBI Taxonomy" id="2918170"/>
    <lineage>
        <taxon>Bacteria</taxon>
        <taxon>Pseudomonadati</taxon>
        <taxon>Myxococcota</taxon>
        <taxon>Myxococcia</taxon>
        <taxon>Myxococcales</taxon>
        <taxon>Cystobacterineae</taxon>
        <taxon>Anaeromyxobacteraceae</taxon>
        <taxon>Anaeromyxobacter</taxon>
    </lineage>
</organism>
<evidence type="ECO:0000313" key="2">
    <source>
        <dbReference type="EMBL" id="BDG02809.1"/>
    </source>
</evidence>
<dbReference type="EMBL" id="AP025591">
    <property type="protein sequence ID" value="BDG02809.1"/>
    <property type="molecule type" value="Genomic_DNA"/>
</dbReference>
<dbReference type="RefSeq" id="WP_248360498.1">
    <property type="nucleotide sequence ID" value="NZ_AP025591.1"/>
</dbReference>
<proteinExistence type="predicted"/>
<keyword evidence="3" id="KW-1185">Reference proteome</keyword>
<dbReference type="SUPFAM" id="SSF51306">
    <property type="entry name" value="LexA/Signal peptidase"/>
    <property type="match status" value="1"/>
</dbReference>
<dbReference type="Pfam" id="PF00717">
    <property type="entry name" value="Peptidase_S24"/>
    <property type="match status" value="1"/>
</dbReference>
<evidence type="ECO:0000313" key="3">
    <source>
        <dbReference type="Proteomes" id="UP001162891"/>
    </source>
</evidence>